<evidence type="ECO:0000259" key="5">
    <source>
        <dbReference type="Pfam" id="PF10172"/>
    </source>
</evidence>
<keyword evidence="7" id="KW-1185">Reference proteome</keyword>
<evidence type="ECO:0000313" key="7">
    <source>
        <dbReference type="Proteomes" id="UP000183832"/>
    </source>
</evidence>
<feature type="domain" description="DET1- and DDB1-associated protein 1" evidence="5">
    <location>
        <begin position="5"/>
        <end position="67"/>
    </location>
</feature>
<evidence type="ECO:0000313" key="6">
    <source>
        <dbReference type="EMBL" id="CRL02380.1"/>
    </source>
</evidence>
<sequence length="102" mass="12013">MSINDFLKDLPVHNEENFSLYNIDNARTSSMKRPSVYLPTIDIPAEQIIITEKKNILLRYLHQTWDKKNAPKKREAESTPSDNLFRKRLRLERSDSNNPNNN</sequence>
<dbReference type="GO" id="GO:0032436">
    <property type="term" value="P:positive regulation of proteasomal ubiquitin-dependent protein catabolic process"/>
    <property type="evidence" value="ECO:0007669"/>
    <property type="project" value="TreeGrafter"/>
</dbReference>
<dbReference type="PANTHER" id="PTHR31879">
    <property type="entry name" value="DET1- AND DDB1-ASSOCIATED PROTEIN 1"/>
    <property type="match status" value="1"/>
</dbReference>
<dbReference type="EMBL" id="CVRI01000057">
    <property type="protein sequence ID" value="CRL02380.1"/>
    <property type="molecule type" value="Genomic_DNA"/>
</dbReference>
<evidence type="ECO:0000256" key="2">
    <source>
        <dbReference type="ARBA" id="ARBA00018256"/>
    </source>
</evidence>
<organism evidence="6 7">
    <name type="scientific">Clunio marinus</name>
    <dbReference type="NCBI Taxonomy" id="568069"/>
    <lineage>
        <taxon>Eukaryota</taxon>
        <taxon>Metazoa</taxon>
        <taxon>Ecdysozoa</taxon>
        <taxon>Arthropoda</taxon>
        <taxon>Hexapoda</taxon>
        <taxon>Insecta</taxon>
        <taxon>Pterygota</taxon>
        <taxon>Neoptera</taxon>
        <taxon>Endopterygota</taxon>
        <taxon>Diptera</taxon>
        <taxon>Nematocera</taxon>
        <taxon>Chironomoidea</taxon>
        <taxon>Chironomidae</taxon>
        <taxon>Clunio</taxon>
    </lineage>
</organism>
<evidence type="ECO:0000256" key="1">
    <source>
        <dbReference type="ARBA" id="ARBA00008042"/>
    </source>
</evidence>
<protein>
    <recommendedName>
        <fullName evidence="2">DET1- and DDB1-associated protein 1</fullName>
    </recommendedName>
</protein>
<dbReference type="AlphaFoldDB" id="A0A1J1IS48"/>
<gene>
    <name evidence="6" type="ORF">CLUMA_CG015139</name>
</gene>
<dbReference type="STRING" id="568069.A0A1J1IS48"/>
<dbReference type="GO" id="GO:0080008">
    <property type="term" value="C:Cul4-RING E3 ubiquitin ligase complex"/>
    <property type="evidence" value="ECO:0007669"/>
    <property type="project" value="TreeGrafter"/>
</dbReference>
<dbReference type="PANTHER" id="PTHR31879:SF2">
    <property type="entry name" value="DET1- AND DDB1-ASSOCIATED PROTEIN 1"/>
    <property type="match status" value="1"/>
</dbReference>
<evidence type="ECO:0000256" key="3">
    <source>
        <dbReference type="ARBA" id="ARBA00045586"/>
    </source>
</evidence>
<accession>A0A1J1IS48</accession>
<comment type="similarity">
    <text evidence="1">Belongs to the DDA1 family.</text>
</comment>
<proteinExistence type="inferred from homology"/>
<dbReference type="InterPro" id="IPR018276">
    <property type="entry name" value="DDA1_dom"/>
</dbReference>
<dbReference type="Pfam" id="PF10172">
    <property type="entry name" value="DDA1"/>
    <property type="match status" value="1"/>
</dbReference>
<dbReference type="OrthoDB" id="8598182at2759"/>
<comment type="function">
    <text evidence="3">Functions as a component of numerous distinct DCX (DDB1-CUL4-X-box) E3 ubiquitin-protein ligase complexes which mediate the ubiquitination and subsequent proteasomal degradation of target proteins. In the DCX complexes, acts as a scaffolding subunit required to stabilize the complex.</text>
</comment>
<feature type="region of interest" description="Disordered" evidence="4">
    <location>
        <begin position="67"/>
        <end position="102"/>
    </location>
</feature>
<feature type="compositionally biased region" description="Basic and acidic residues" evidence="4">
    <location>
        <begin position="67"/>
        <end position="77"/>
    </location>
</feature>
<dbReference type="InterPro" id="IPR033575">
    <property type="entry name" value="DDA1-like"/>
</dbReference>
<dbReference type="Proteomes" id="UP000183832">
    <property type="component" value="Unassembled WGS sequence"/>
</dbReference>
<reference evidence="6 7" key="1">
    <citation type="submission" date="2015-04" db="EMBL/GenBank/DDBJ databases">
        <authorList>
            <person name="Syromyatnikov M.Y."/>
            <person name="Popov V.N."/>
        </authorList>
    </citation>
    <scope>NUCLEOTIDE SEQUENCE [LARGE SCALE GENOMIC DNA]</scope>
</reference>
<name>A0A1J1IS48_9DIPT</name>
<evidence type="ECO:0000256" key="4">
    <source>
        <dbReference type="SAM" id="MobiDB-lite"/>
    </source>
</evidence>